<keyword evidence="1" id="KW-0843">Virulence</keyword>
<organism evidence="3 4">
    <name type="scientific">Yersinia enterocolitica subsp. palearctica serotype O:3 (strain DSM 13030 / CIP 106945 / Y11)</name>
    <dbReference type="NCBI Taxonomy" id="930944"/>
    <lineage>
        <taxon>Bacteria</taxon>
        <taxon>Pseudomonadati</taxon>
        <taxon>Pseudomonadota</taxon>
        <taxon>Gammaproteobacteria</taxon>
        <taxon>Enterobacterales</taxon>
        <taxon>Yersiniaceae</taxon>
        <taxon>Yersinia</taxon>
    </lineage>
</organism>
<dbReference type="Gene3D" id="3.30.1570.10">
    <property type="entry name" value="Protein-tyrosine phosphatase, YopH, N-terminal domain"/>
    <property type="match status" value="1"/>
</dbReference>
<dbReference type="AlphaFoldDB" id="A0A0H3P158"/>
<dbReference type="EMBL" id="FR745874">
    <property type="protein sequence ID" value="CBY78114.1"/>
    <property type="molecule type" value="Genomic_DNA"/>
</dbReference>
<evidence type="ECO:0000256" key="1">
    <source>
        <dbReference type="ARBA" id="ARBA00023026"/>
    </source>
</evidence>
<protein>
    <submittedName>
        <fullName evidence="3">Type III secretion negative regulator of effector production protein (LcrQ,YscM, YscM1 and YscM2)</fullName>
    </submittedName>
</protein>
<evidence type="ECO:0000313" key="4">
    <source>
        <dbReference type="Proteomes" id="UP000008084"/>
    </source>
</evidence>
<feature type="domain" description="Protein-tyrosine phosphatase YopH N-terminal" evidence="2">
    <location>
        <begin position="12"/>
        <end position="111"/>
    </location>
</feature>
<dbReference type="InterPro" id="IPR036484">
    <property type="entry name" value="ProtTyrPase_YopH_N_sf"/>
</dbReference>
<geneLocation type="plasmid" evidence="3 4">
    <name>pYV03</name>
</geneLocation>
<dbReference type="SUPFAM" id="SSF64449">
    <property type="entry name" value="YopH tyrosine phosphatase N-terminal domain"/>
    <property type="match status" value="1"/>
</dbReference>
<dbReference type="Proteomes" id="UP000008084">
    <property type="component" value="Plasmid pYV03"/>
</dbReference>
<dbReference type="InterPro" id="IPR015103">
    <property type="entry name" value="ProtTyrPase_YopH_N"/>
</dbReference>
<sequence length="120" mass="13277">MGGIMEINDLQSLISMQIAEFGGGEKIGRLKSTLQQVSTQAITSDERRFAYAVLEHAKNTILNRQDVAKLLPRASNFELSQGKKGEVILKGLRVEQLSLEDAKLLLDAVTRKCKSFNITT</sequence>
<dbReference type="Pfam" id="PF09013">
    <property type="entry name" value="YopH_N"/>
    <property type="match status" value="1"/>
</dbReference>
<reference evidence="3 4" key="1">
    <citation type="journal article" date="2011" name="J. Bacteriol.">
        <title>Complete genome sequence of Yersinia enterocolitica subsp. palearctica serogroup O:3.</title>
        <authorList>
            <person name="Batzilla J."/>
            <person name="Hoper D."/>
            <person name="Antonenka U."/>
            <person name="Heesemann J."/>
            <person name="Rakin A."/>
        </authorList>
    </citation>
    <scope>NUCLEOTIDE SEQUENCE [LARGE SCALE GENOMIC DNA]</scope>
    <source>
        <strain evidence="4">DSM 13030 / CIP 106945 / Y11</strain>
        <plasmid evidence="3 4">pYV03</plasmid>
    </source>
</reference>
<evidence type="ECO:0000313" key="3">
    <source>
        <dbReference type="EMBL" id="CBY78114.1"/>
    </source>
</evidence>
<proteinExistence type="predicted"/>
<evidence type="ECO:0000259" key="2">
    <source>
        <dbReference type="Pfam" id="PF09013"/>
    </source>
</evidence>
<gene>
    <name evidence="3" type="ordered locus">Y11_p0171</name>
</gene>
<dbReference type="GO" id="GO:0004725">
    <property type="term" value="F:protein tyrosine phosphatase activity"/>
    <property type="evidence" value="ECO:0007669"/>
    <property type="project" value="InterPro"/>
</dbReference>
<keyword evidence="3" id="KW-0614">Plasmid</keyword>
<dbReference type="HOGENOM" id="CLU_2235561_0_0_6"/>
<dbReference type="NCBIfam" id="NF033924">
    <property type="entry name" value="T3SS_LcrQ_reg"/>
    <property type="match status" value="1"/>
</dbReference>
<dbReference type="PATRIC" id="fig|930944.6.peg.4343"/>
<name>A0A0H3P158_YERE1</name>
<dbReference type="KEGG" id="yey:Y11_p0171"/>
<accession>A0A0H3P158</accession>